<name>A0A433QJX6_9FUNG</name>
<gene>
    <name evidence="1" type="ORF">BC938DRAFT_479872</name>
</gene>
<organism evidence="1 2">
    <name type="scientific">Jimgerdemannia flammicorona</name>
    <dbReference type="NCBI Taxonomy" id="994334"/>
    <lineage>
        <taxon>Eukaryota</taxon>
        <taxon>Fungi</taxon>
        <taxon>Fungi incertae sedis</taxon>
        <taxon>Mucoromycota</taxon>
        <taxon>Mucoromycotina</taxon>
        <taxon>Endogonomycetes</taxon>
        <taxon>Endogonales</taxon>
        <taxon>Endogonaceae</taxon>
        <taxon>Jimgerdemannia</taxon>
    </lineage>
</organism>
<comment type="caution">
    <text evidence="1">The sequence shown here is derived from an EMBL/GenBank/DDBJ whole genome shotgun (WGS) entry which is preliminary data.</text>
</comment>
<feature type="non-terminal residue" evidence="1">
    <location>
        <position position="110"/>
    </location>
</feature>
<evidence type="ECO:0000313" key="1">
    <source>
        <dbReference type="EMBL" id="RUS30081.1"/>
    </source>
</evidence>
<dbReference type="Proteomes" id="UP000274822">
    <property type="component" value="Unassembled WGS sequence"/>
</dbReference>
<accession>A0A433QJX6</accession>
<keyword evidence="2" id="KW-1185">Reference proteome</keyword>
<reference evidence="1 2" key="1">
    <citation type="journal article" date="2018" name="New Phytol.">
        <title>Phylogenomics of Endogonaceae and evolution of mycorrhizas within Mucoromycota.</title>
        <authorList>
            <person name="Chang Y."/>
            <person name="Desiro A."/>
            <person name="Na H."/>
            <person name="Sandor L."/>
            <person name="Lipzen A."/>
            <person name="Clum A."/>
            <person name="Barry K."/>
            <person name="Grigoriev I.V."/>
            <person name="Martin F.M."/>
            <person name="Stajich J.E."/>
            <person name="Smith M.E."/>
            <person name="Bonito G."/>
            <person name="Spatafora J.W."/>
        </authorList>
    </citation>
    <scope>NUCLEOTIDE SEQUENCE [LARGE SCALE GENOMIC DNA]</scope>
    <source>
        <strain evidence="1 2">AD002</strain>
    </source>
</reference>
<proteinExistence type="predicted"/>
<sequence length="110" mass="12770">MKRSPQCLPLSLSRSLWNVVPRRLVVSLKLFLERNSWLDKPGSTLQIGLSYTPCDWSRERANMRVELVGSRYLACRYKESCGMDRRAPRLYSSRLHLLLFFVLNSSHPAS</sequence>
<dbReference type="AlphaFoldDB" id="A0A433QJX6"/>
<protein>
    <submittedName>
        <fullName evidence="1">Uncharacterized protein</fullName>
    </submittedName>
</protein>
<dbReference type="EMBL" id="RBNJ01004317">
    <property type="protein sequence ID" value="RUS30081.1"/>
    <property type="molecule type" value="Genomic_DNA"/>
</dbReference>
<evidence type="ECO:0000313" key="2">
    <source>
        <dbReference type="Proteomes" id="UP000274822"/>
    </source>
</evidence>